<organism evidence="1 2">
    <name type="scientific">Cylindrobasidium torrendii FP15055 ss-10</name>
    <dbReference type="NCBI Taxonomy" id="1314674"/>
    <lineage>
        <taxon>Eukaryota</taxon>
        <taxon>Fungi</taxon>
        <taxon>Dikarya</taxon>
        <taxon>Basidiomycota</taxon>
        <taxon>Agaricomycotina</taxon>
        <taxon>Agaricomycetes</taxon>
        <taxon>Agaricomycetidae</taxon>
        <taxon>Agaricales</taxon>
        <taxon>Marasmiineae</taxon>
        <taxon>Physalacriaceae</taxon>
        <taxon>Cylindrobasidium</taxon>
    </lineage>
</organism>
<evidence type="ECO:0000313" key="1">
    <source>
        <dbReference type="EMBL" id="KIY60932.1"/>
    </source>
</evidence>
<protein>
    <submittedName>
        <fullName evidence="1">Uncharacterized protein</fullName>
    </submittedName>
</protein>
<dbReference type="Proteomes" id="UP000054007">
    <property type="component" value="Unassembled WGS sequence"/>
</dbReference>
<dbReference type="AlphaFoldDB" id="A0A0D7ART8"/>
<reference evidence="1 2" key="1">
    <citation type="journal article" date="2015" name="Fungal Genet. Biol.">
        <title>Evolution of novel wood decay mechanisms in Agaricales revealed by the genome sequences of Fistulina hepatica and Cylindrobasidium torrendii.</title>
        <authorList>
            <person name="Floudas D."/>
            <person name="Held B.W."/>
            <person name="Riley R."/>
            <person name="Nagy L.G."/>
            <person name="Koehler G."/>
            <person name="Ransdell A.S."/>
            <person name="Younus H."/>
            <person name="Chow J."/>
            <person name="Chiniquy J."/>
            <person name="Lipzen A."/>
            <person name="Tritt A."/>
            <person name="Sun H."/>
            <person name="Haridas S."/>
            <person name="LaButti K."/>
            <person name="Ohm R.A."/>
            <person name="Kues U."/>
            <person name="Blanchette R.A."/>
            <person name="Grigoriev I.V."/>
            <person name="Minto R.E."/>
            <person name="Hibbett D.S."/>
        </authorList>
    </citation>
    <scope>NUCLEOTIDE SEQUENCE [LARGE SCALE GENOMIC DNA]</scope>
    <source>
        <strain evidence="1 2">FP15055 ss-10</strain>
    </source>
</reference>
<name>A0A0D7ART8_9AGAR</name>
<sequence length="121" mass="12925">MGYRCVAAGCRKFSKVRTTARVLKHAMRCVRMDADQRAVAVGEAVSMSASSRLEQARSESAIAAEKGKGAGGKVQKVAAGDVKVSTHQQKASHHWVTQVSLRLRSTCAGNVSDQSYPSYLG</sequence>
<accession>A0A0D7ART8</accession>
<gene>
    <name evidence="1" type="ORF">CYLTODRAFT_260062</name>
</gene>
<evidence type="ECO:0000313" key="2">
    <source>
        <dbReference type="Proteomes" id="UP000054007"/>
    </source>
</evidence>
<dbReference type="EMBL" id="KN881146">
    <property type="protein sequence ID" value="KIY60932.1"/>
    <property type="molecule type" value="Genomic_DNA"/>
</dbReference>
<proteinExistence type="predicted"/>
<keyword evidence="2" id="KW-1185">Reference proteome</keyword>